<dbReference type="EMBL" id="MDDG01000052">
    <property type="protein sequence ID" value="OQE33703.1"/>
    <property type="molecule type" value="Genomic_DNA"/>
</dbReference>
<comment type="caution">
    <text evidence="1">The sequence shown here is derived from an EMBL/GenBank/DDBJ whole genome shotgun (WGS) entry which is preliminary data.</text>
</comment>
<dbReference type="Proteomes" id="UP000191500">
    <property type="component" value="Unassembled WGS sequence"/>
</dbReference>
<feature type="non-terminal residue" evidence="1">
    <location>
        <position position="182"/>
    </location>
</feature>
<evidence type="ECO:0000313" key="2">
    <source>
        <dbReference type="Proteomes" id="UP000191500"/>
    </source>
</evidence>
<dbReference type="STRING" id="36646.A0A1V6U6X2"/>
<name>A0A1V6U6X2_9EURO</name>
<sequence>LVREYLDVPLDGCRRAVLDGYLDGDFDGRTRMHCGDIIAQGLDEQRCDRCQSGWFNGLSYEVTPSVLSEAEVSHQSVTASDSWRPLRIATASPNRSRTSSIASAESFRSQVSRGIGAAAGPVRGPVIPDSNARAIPTEVRYELRQQDIVRRQFGQQGREEGPKALQLIEFLEAEVQKWQDRC</sequence>
<proteinExistence type="predicted"/>
<gene>
    <name evidence="1" type="ORF">PENCOP_c052G08259</name>
</gene>
<keyword evidence="2" id="KW-1185">Reference proteome</keyword>
<feature type="non-terminal residue" evidence="1">
    <location>
        <position position="1"/>
    </location>
</feature>
<organism evidence="1 2">
    <name type="scientific">Penicillium coprophilum</name>
    <dbReference type="NCBI Taxonomy" id="36646"/>
    <lineage>
        <taxon>Eukaryota</taxon>
        <taxon>Fungi</taxon>
        <taxon>Dikarya</taxon>
        <taxon>Ascomycota</taxon>
        <taxon>Pezizomycotina</taxon>
        <taxon>Eurotiomycetes</taxon>
        <taxon>Eurotiomycetidae</taxon>
        <taxon>Eurotiales</taxon>
        <taxon>Aspergillaceae</taxon>
        <taxon>Penicillium</taxon>
    </lineage>
</organism>
<evidence type="ECO:0000313" key="1">
    <source>
        <dbReference type="EMBL" id="OQE33703.1"/>
    </source>
</evidence>
<reference evidence="2" key="1">
    <citation type="journal article" date="2017" name="Nat. Microbiol.">
        <title>Global analysis of biosynthetic gene clusters reveals vast potential of secondary metabolite production in Penicillium species.</title>
        <authorList>
            <person name="Nielsen J.C."/>
            <person name="Grijseels S."/>
            <person name="Prigent S."/>
            <person name="Ji B."/>
            <person name="Dainat J."/>
            <person name="Nielsen K.F."/>
            <person name="Frisvad J.C."/>
            <person name="Workman M."/>
            <person name="Nielsen J."/>
        </authorList>
    </citation>
    <scope>NUCLEOTIDE SEQUENCE [LARGE SCALE GENOMIC DNA]</scope>
    <source>
        <strain evidence="2">IBT 31321</strain>
    </source>
</reference>
<accession>A0A1V6U6X2</accession>
<dbReference type="AlphaFoldDB" id="A0A1V6U6X2"/>
<protein>
    <submittedName>
        <fullName evidence="1">Uncharacterized protein</fullName>
    </submittedName>
</protein>